<feature type="domain" description="Multidrug resistance protein MdtA-like C-terminal permuted SH3" evidence="6">
    <location>
        <begin position="408"/>
        <end position="464"/>
    </location>
</feature>
<dbReference type="Pfam" id="PF25954">
    <property type="entry name" value="Beta-barrel_RND_2"/>
    <property type="match status" value="1"/>
</dbReference>
<dbReference type="SUPFAM" id="SSF111369">
    <property type="entry name" value="HlyD-like secretion proteins"/>
    <property type="match status" value="2"/>
</dbReference>
<comment type="similarity">
    <text evidence="1">Belongs to the membrane fusion protein (MFP) (TC 8.A.1) family.</text>
</comment>
<accession>K9YKF1</accession>
<evidence type="ECO:0000256" key="1">
    <source>
        <dbReference type="ARBA" id="ARBA00009477"/>
    </source>
</evidence>
<dbReference type="GO" id="GO:0019898">
    <property type="term" value="C:extrinsic component of membrane"/>
    <property type="evidence" value="ECO:0007669"/>
    <property type="project" value="InterPro"/>
</dbReference>
<keyword evidence="4" id="KW-0472">Membrane</keyword>
<dbReference type="STRING" id="292563.Cyast_1375"/>
<dbReference type="InterPro" id="IPR006143">
    <property type="entry name" value="RND_pump_MFP"/>
</dbReference>
<dbReference type="GO" id="GO:0030313">
    <property type="term" value="C:cell envelope"/>
    <property type="evidence" value="ECO:0007669"/>
    <property type="project" value="UniProtKB-SubCell"/>
</dbReference>
<organism evidence="7 8">
    <name type="scientific">Cyanobacterium stanieri (strain ATCC 29140 / PCC 7202)</name>
    <dbReference type="NCBI Taxonomy" id="292563"/>
    <lineage>
        <taxon>Bacteria</taxon>
        <taxon>Bacillati</taxon>
        <taxon>Cyanobacteriota</taxon>
        <taxon>Cyanophyceae</taxon>
        <taxon>Oscillatoriophycideae</taxon>
        <taxon>Chroococcales</taxon>
        <taxon>Geminocystaceae</taxon>
        <taxon>Cyanobacterium</taxon>
    </lineage>
</organism>
<dbReference type="Gene3D" id="2.40.30.170">
    <property type="match status" value="1"/>
</dbReference>
<keyword evidence="8" id="KW-1185">Reference proteome</keyword>
<keyword evidence="2 3" id="KW-0175">Coiled coil</keyword>
<gene>
    <name evidence="7" type="ordered locus">Cyast_1375</name>
</gene>
<evidence type="ECO:0000259" key="5">
    <source>
        <dbReference type="Pfam" id="PF25954"/>
    </source>
</evidence>
<evidence type="ECO:0000313" key="8">
    <source>
        <dbReference type="Proteomes" id="UP000010483"/>
    </source>
</evidence>
<evidence type="ECO:0000256" key="3">
    <source>
        <dbReference type="SAM" id="Coils"/>
    </source>
</evidence>
<keyword evidence="4" id="KW-1133">Transmembrane helix</keyword>
<dbReference type="BioCyc" id="CSTA292563:G1353-1387-MONOMER"/>
<dbReference type="Gene3D" id="2.40.50.100">
    <property type="match status" value="2"/>
</dbReference>
<dbReference type="NCBIfam" id="TIGR01730">
    <property type="entry name" value="RND_mfp"/>
    <property type="match status" value="1"/>
</dbReference>
<dbReference type="AlphaFoldDB" id="K9YKF1"/>
<proteinExistence type="inferred from homology"/>
<dbReference type="PANTHER" id="PTHR30469">
    <property type="entry name" value="MULTIDRUG RESISTANCE PROTEIN MDTA"/>
    <property type="match status" value="1"/>
</dbReference>
<dbReference type="eggNOG" id="COG0845">
    <property type="taxonomic scope" value="Bacteria"/>
</dbReference>
<feature type="domain" description="CusB-like beta-barrel" evidence="5">
    <location>
        <begin position="327"/>
        <end position="402"/>
    </location>
</feature>
<reference evidence="8" key="1">
    <citation type="journal article" date="2013" name="Proc. Natl. Acad. Sci. U.S.A.">
        <title>Improving the coverage of the cyanobacterial phylum using diversity-driven genome sequencing.</title>
        <authorList>
            <person name="Shih P.M."/>
            <person name="Wu D."/>
            <person name="Latifi A."/>
            <person name="Axen S.D."/>
            <person name="Fewer D.P."/>
            <person name="Talla E."/>
            <person name="Calteau A."/>
            <person name="Cai F."/>
            <person name="Tandeau de Marsac N."/>
            <person name="Rippka R."/>
            <person name="Herdman M."/>
            <person name="Sivonen K."/>
            <person name="Coursin T."/>
            <person name="Laurent T."/>
            <person name="Goodwin L."/>
            <person name="Nolan M."/>
            <person name="Davenport K.W."/>
            <person name="Han C.S."/>
            <person name="Rubin E.M."/>
            <person name="Eisen J.A."/>
            <person name="Woyke T."/>
            <person name="Gugger M."/>
            <person name="Kerfeld C.A."/>
        </authorList>
    </citation>
    <scope>NUCLEOTIDE SEQUENCE [LARGE SCALE GENOMIC DNA]</scope>
    <source>
        <strain evidence="8">ATCC 29140 / PCC 7202</strain>
    </source>
</reference>
<dbReference type="PRINTS" id="PR01490">
    <property type="entry name" value="RTXTOXIND"/>
</dbReference>
<dbReference type="Proteomes" id="UP000010483">
    <property type="component" value="Chromosome"/>
</dbReference>
<evidence type="ECO:0000313" key="7">
    <source>
        <dbReference type="EMBL" id="AFZ47339.1"/>
    </source>
</evidence>
<feature type="coiled-coil region" evidence="3">
    <location>
        <begin position="231"/>
        <end position="276"/>
    </location>
</feature>
<dbReference type="KEGG" id="csn:Cyast_1375"/>
<dbReference type="GO" id="GO:1990281">
    <property type="term" value="C:efflux pump complex"/>
    <property type="evidence" value="ECO:0007669"/>
    <property type="project" value="TreeGrafter"/>
</dbReference>
<evidence type="ECO:0000259" key="6">
    <source>
        <dbReference type="Pfam" id="PF25967"/>
    </source>
</evidence>
<evidence type="ECO:0000256" key="2">
    <source>
        <dbReference type="ARBA" id="ARBA00023054"/>
    </source>
</evidence>
<dbReference type="InterPro" id="IPR058627">
    <property type="entry name" value="MdtA-like_C"/>
</dbReference>
<dbReference type="GO" id="GO:1990961">
    <property type="term" value="P:xenobiotic detoxification by transmembrane export across the plasma membrane"/>
    <property type="evidence" value="ECO:0007669"/>
    <property type="project" value="InterPro"/>
</dbReference>
<protein>
    <submittedName>
        <fullName evidence="7">Efflux transporter, RND family, MFP subunit</fullName>
    </submittedName>
</protein>
<dbReference type="GO" id="GO:1990195">
    <property type="term" value="C:macrolide transmembrane transporter complex"/>
    <property type="evidence" value="ECO:0007669"/>
    <property type="project" value="InterPro"/>
</dbReference>
<evidence type="ECO:0000256" key="4">
    <source>
        <dbReference type="SAM" id="Phobius"/>
    </source>
</evidence>
<dbReference type="Pfam" id="PF25967">
    <property type="entry name" value="RND-MFP_C"/>
    <property type="match status" value="1"/>
</dbReference>
<name>K9YKF1_CYASC</name>
<feature type="transmembrane region" description="Helical" evidence="4">
    <location>
        <begin position="12"/>
        <end position="35"/>
    </location>
</feature>
<dbReference type="InterPro" id="IPR030190">
    <property type="entry name" value="MacA_alpha-hairpin_sf"/>
</dbReference>
<sequence length="467" mass="50807">MTVSNVEKEKNPLPWIIGAMIGGILLLGGATYGILNRPNAASRLDENTVLVTERPLTLEINASGVVQPVQSVNISPKNPGILTRLLVEQGSIVQEGQPIAVMENEQLFAQGAQAQARLTEAQASAQESDVRTRADLQVLETRLAQAVATLEESRRRIPLRSEQLRSQLREAESRLRLAEIQAQRNQALLEEGVIAQDEFDQSANEFLVAQARIQEIVQRIQEVENTAEPEIRRLEASIAEIQASIQERQVRGEAEIQRLQANIQAAEASLKIAEIQFQDTFITAPFDGIVTQKFASEGAFVTPTTSASATTSATSTSIIALARGLEIVAKVPEIDLSQIQIGQPVEIVADAYPDQVFQGVVQKVAPEAIVEQNVTSFEVTIAIPEQQEGLLSRMNVEVTFLGEEVNRALTVPTVAIVTEEGQTGVMVPDDNNQPEFRPVTIGISVNDQTQILSGLSSGERVFVDLSN</sequence>
<dbReference type="Gene3D" id="2.40.420.20">
    <property type="match status" value="1"/>
</dbReference>
<dbReference type="PANTHER" id="PTHR30469:SF33">
    <property type="entry name" value="SLR1207 PROTEIN"/>
    <property type="match status" value="1"/>
</dbReference>
<dbReference type="Gene3D" id="6.10.140.1990">
    <property type="match status" value="1"/>
</dbReference>
<dbReference type="PATRIC" id="fig|292563.3.peg.1440"/>
<feature type="coiled-coil region" evidence="3">
    <location>
        <begin position="136"/>
        <end position="188"/>
    </location>
</feature>
<keyword evidence="4" id="KW-0812">Transmembrane</keyword>
<dbReference type="GO" id="GO:0015562">
    <property type="term" value="F:efflux transmembrane transporter activity"/>
    <property type="evidence" value="ECO:0007669"/>
    <property type="project" value="TreeGrafter"/>
</dbReference>
<dbReference type="EMBL" id="CP003940">
    <property type="protein sequence ID" value="AFZ47339.1"/>
    <property type="molecule type" value="Genomic_DNA"/>
</dbReference>
<dbReference type="HOGENOM" id="CLU_018816_14_2_3"/>
<dbReference type="InterPro" id="IPR058792">
    <property type="entry name" value="Beta-barrel_RND_2"/>
</dbReference>